<reference evidence="8" key="2">
    <citation type="journal article" date="2021" name="PeerJ">
        <title>Extensive microbial diversity within the chicken gut microbiome revealed by metagenomics and culture.</title>
        <authorList>
            <person name="Gilroy R."/>
            <person name="Ravi A."/>
            <person name="Getino M."/>
            <person name="Pursley I."/>
            <person name="Horton D.L."/>
            <person name="Alikhan N.F."/>
            <person name="Baker D."/>
            <person name="Gharbi K."/>
            <person name="Hall N."/>
            <person name="Watson M."/>
            <person name="Adriaenssens E.M."/>
            <person name="Foster-Nyarko E."/>
            <person name="Jarju S."/>
            <person name="Secka A."/>
            <person name="Antonio M."/>
            <person name="Oren A."/>
            <person name="Chaudhuri R.R."/>
            <person name="La Ragione R."/>
            <person name="Hildebrand F."/>
            <person name="Pallen M.J."/>
        </authorList>
    </citation>
    <scope>NUCLEOTIDE SEQUENCE</scope>
    <source>
        <strain evidence="8">CHK180-2868</strain>
    </source>
</reference>
<dbReference type="PANTHER" id="PTHR43864">
    <property type="entry name" value="HYPOXANTHINE/GUANINE PHOSPHORIBOSYLTRANSFERASE"/>
    <property type="match status" value="1"/>
</dbReference>
<dbReference type="InterPro" id="IPR050118">
    <property type="entry name" value="Pur/Pyrimidine_PRTase"/>
</dbReference>
<reference evidence="8" key="1">
    <citation type="submission" date="2020-10" db="EMBL/GenBank/DDBJ databases">
        <authorList>
            <person name="Gilroy R."/>
        </authorList>
    </citation>
    <scope>NUCLEOTIDE SEQUENCE</scope>
    <source>
        <strain evidence="8">CHK180-2868</strain>
    </source>
</reference>
<feature type="binding site" evidence="5">
    <location>
        <position position="27"/>
    </location>
    <ligand>
        <name>xanthine</name>
        <dbReference type="ChEBI" id="CHEBI:17712"/>
    </ligand>
</feature>
<name>A0A9D1A3Q5_9FIRM</name>
<evidence type="ECO:0000256" key="3">
    <source>
        <dbReference type="ARBA" id="ARBA00022679"/>
    </source>
</evidence>
<dbReference type="AlphaFoldDB" id="A0A9D1A3Q5"/>
<feature type="domain" description="Phosphoribosyltransferase" evidence="7">
    <location>
        <begin position="23"/>
        <end position="156"/>
    </location>
</feature>
<evidence type="ECO:0000256" key="5">
    <source>
        <dbReference type="HAMAP-Rule" id="MF_01184"/>
    </source>
</evidence>
<comment type="catalytic activity">
    <reaction evidence="5">
        <text>XMP + diphosphate = xanthine + 5-phospho-alpha-D-ribose 1-diphosphate</text>
        <dbReference type="Rhea" id="RHEA:10800"/>
        <dbReference type="ChEBI" id="CHEBI:17712"/>
        <dbReference type="ChEBI" id="CHEBI:33019"/>
        <dbReference type="ChEBI" id="CHEBI:57464"/>
        <dbReference type="ChEBI" id="CHEBI:58017"/>
        <dbReference type="EC" id="2.4.2.22"/>
    </reaction>
</comment>
<dbReference type="GO" id="GO:0000310">
    <property type="term" value="F:xanthine phosphoribosyltransferase activity"/>
    <property type="evidence" value="ECO:0007669"/>
    <property type="project" value="UniProtKB-UniRule"/>
</dbReference>
<dbReference type="HAMAP" id="MF_01184">
    <property type="entry name" value="XPRTase"/>
    <property type="match status" value="1"/>
</dbReference>
<feature type="binding site" evidence="5">
    <location>
        <begin position="128"/>
        <end position="132"/>
    </location>
    <ligand>
        <name>5-phospho-alpha-D-ribose 1-diphosphate</name>
        <dbReference type="ChEBI" id="CHEBI:58017"/>
    </ligand>
</feature>
<dbReference type="InterPro" id="IPR000836">
    <property type="entry name" value="PRTase_dom"/>
</dbReference>
<accession>A0A9D1A3Q5</accession>
<keyword evidence="1 5" id="KW-0963">Cytoplasm</keyword>
<evidence type="ECO:0000313" key="8">
    <source>
        <dbReference type="EMBL" id="HIR05214.1"/>
    </source>
</evidence>
<organism evidence="8 9">
    <name type="scientific">Candidatus Copromonas faecavium</name>
    <name type="common">nom. illeg.</name>
    <dbReference type="NCBI Taxonomy" id="2840740"/>
    <lineage>
        <taxon>Bacteria</taxon>
        <taxon>Bacillati</taxon>
        <taxon>Bacillota</taxon>
        <taxon>Clostridia</taxon>
        <taxon>Lachnospirales</taxon>
        <taxon>Lachnospiraceae</taxon>
        <taxon>Candidatus Copromonas (nom. illeg.)</taxon>
    </lineage>
</organism>
<dbReference type="Gene3D" id="3.40.50.2020">
    <property type="match status" value="1"/>
</dbReference>
<dbReference type="GO" id="GO:0005737">
    <property type="term" value="C:cytoplasm"/>
    <property type="evidence" value="ECO:0007669"/>
    <property type="project" value="UniProtKB-SubCell"/>
</dbReference>
<keyword evidence="2 5" id="KW-0328">Glycosyltransferase</keyword>
<sequence>MKLLEDRIRKNGVIQEGNVLKVDSFLNHQMDIDLINEIGKEFFRRFSDAGVSKILTIEASGIGIACIAAQYFHVPVVFAKKNKTKNIAGDVFTAKVESFTHGKTYDIMVSRQFLGPKDRILLIDDFLANGKALEGLANIVQESGAFLAGAGIVIEKGFQPGGRLLRERGIRLESLAVVESMDEKAGELIFRQDPWDTL</sequence>
<protein>
    <recommendedName>
        <fullName evidence="5 6">Xanthine phosphoribosyltransferase</fullName>
        <shortName evidence="5">XPRTase</shortName>
        <ecNumber evidence="5 6">2.4.2.22</ecNumber>
    </recommendedName>
</protein>
<dbReference type="GO" id="GO:0046110">
    <property type="term" value="P:xanthine metabolic process"/>
    <property type="evidence" value="ECO:0007669"/>
    <property type="project" value="UniProtKB-UniRule"/>
</dbReference>
<feature type="binding site" evidence="5">
    <location>
        <position position="156"/>
    </location>
    <ligand>
        <name>xanthine</name>
        <dbReference type="ChEBI" id="CHEBI:17712"/>
    </ligand>
</feature>
<comment type="pathway">
    <text evidence="5">Purine metabolism; XMP biosynthesis via salvage pathway; XMP from xanthine: step 1/1.</text>
</comment>
<gene>
    <name evidence="5" type="primary">xpt</name>
    <name evidence="8" type="ORF">IAB28_04535</name>
</gene>
<comment type="similarity">
    <text evidence="5">Belongs to the purine/pyrimidine phosphoribosyltransferase family. Xpt subfamily.</text>
</comment>
<evidence type="ECO:0000313" key="9">
    <source>
        <dbReference type="Proteomes" id="UP000824250"/>
    </source>
</evidence>
<keyword evidence="4 5" id="KW-0660">Purine salvage</keyword>
<evidence type="ECO:0000256" key="2">
    <source>
        <dbReference type="ARBA" id="ARBA00022676"/>
    </source>
</evidence>
<comment type="subcellular location">
    <subcellularLocation>
        <location evidence="5">Cytoplasm</location>
    </subcellularLocation>
</comment>
<dbReference type="InterPro" id="IPR010079">
    <property type="entry name" value="Xanthine_PRibTrfase"/>
</dbReference>
<comment type="function">
    <text evidence="5">Converts the preformed base xanthine, a product of nucleic acid breakdown, to xanthosine 5'-monophosphate (XMP), so it can be reused for RNA or DNA synthesis.</text>
</comment>
<dbReference type="EMBL" id="DVGC01000025">
    <property type="protein sequence ID" value="HIR05214.1"/>
    <property type="molecule type" value="Genomic_DNA"/>
</dbReference>
<dbReference type="SUPFAM" id="SSF53271">
    <property type="entry name" value="PRTase-like"/>
    <property type="match status" value="1"/>
</dbReference>
<evidence type="ECO:0000256" key="6">
    <source>
        <dbReference type="NCBIfam" id="TIGR01744"/>
    </source>
</evidence>
<evidence type="ECO:0000259" key="7">
    <source>
        <dbReference type="Pfam" id="PF00156"/>
    </source>
</evidence>
<comment type="caution">
    <text evidence="8">The sequence shown here is derived from an EMBL/GenBank/DDBJ whole genome shotgun (WGS) entry which is preliminary data.</text>
</comment>
<dbReference type="PANTHER" id="PTHR43864:SF1">
    <property type="entry name" value="XANTHINE PHOSPHORIBOSYLTRANSFERASE"/>
    <property type="match status" value="1"/>
</dbReference>
<evidence type="ECO:0000256" key="1">
    <source>
        <dbReference type="ARBA" id="ARBA00022490"/>
    </source>
</evidence>
<dbReference type="EC" id="2.4.2.22" evidence="5 6"/>
<dbReference type="NCBIfam" id="NF006671">
    <property type="entry name" value="PRK09219.1"/>
    <property type="match status" value="1"/>
</dbReference>
<dbReference type="CDD" id="cd06223">
    <property type="entry name" value="PRTases_typeI"/>
    <property type="match status" value="1"/>
</dbReference>
<dbReference type="Proteomes" id="UP000824250">
    <property type="component" value="Unassembled WGS sequence"/>
</dbReference>
<dbReference type="InterPro" id="IPR029057">
    <property type="entry name" value="PRTase-like"/>
</dbReference>
<keyword evidence="3 5" id="KW-0808">Transferase</keyword>
<proteinExistence type="inferred from homology"/>
<dbReference type="GO" id="GO:0006166">
    <property type="term" value="P:purine ribonucleoside salvage"/>
    <property type="evidence" value="ECO:0007669"/>
    <property type="project" value="UniProtKB-KW"/>
</dbReference>
<dbReference type="GO" id="GO:0032265">
    <property type="term" value="P:XMP salvage"/>
    <property type="evidence" value="ECO:0007669"/>
    <property type="project" value="UniProtKB-UniRule"/>
</dbReference>
<feature type="binding site" evidence="5">
    <location>
        <position position="20"/>
    </location>
    <ligand>
        <name>xanthine</name>
        <dbReference type="ChEBI" id="CHEBI:17712"/>
    </ligand>
</feature>
<evidence type="ECO:0000256" key="4">
    <source>
        <dbReference type="ARBA" id="ARBA00022726"/>
    </source>
</evidence>
<dbReference type="NCBIfam" id="TIGR01744">
    <property type="entry name" value="XPRTase"/>
    <property type="match status" value="1"/>
</dbReference>
<dbReference type="Pfam" id="PF00156">
    <property type="entry name" value="Pribosyltran"/>
    <property type="match status" value="1"/>
</dbReference>
<comment type="subunit">
    <text evidence="5">Homodimer.</text>
</comment>